<proteinExistence type="predicted"/>
<evidence type="ECO:0000313" key="2">
    <source>
        <dbReference type="EMBL" id="CAB4271909.1"/>
    </source>
</evidence>
<accession>A0A6J5U6W9</accession>
<feature type="compositionally biased region" description="Polar residues" evidence="1">
    <location>
        <begin position="23"/>
        <end position="33"/>
    </location>
</feature>
<evidence type="ECO:0000313" key="3">
    <source>
        <dbReference type="Proteomes" id="UP000507222"/>
    </source>
</evidence>
<dbReference type="Proteomes" id="UP000507222">
    <property type="component" value="Unassembled WGS sequence"/>
</dbReference>
<organism evidence="2 3">
    <name type="scientific">Prunus armeniaca</name>
    <name type="common">Apricot</name>
    <name type="synonym">Armeniaca vulgaris</name>
    <dbReference type="NCBI Taxonomy" id="36596"/>
    <lineage>
        <taxon>Eukaryota</taxon>
        <taxon>Viridiplantae</taxon>
        <taxon>Streptophyta</taxon>
        <taxon>Embryophyta</taxon>
        <taxon>Tracheophyta</taxon>
        <taxon>Spermatophyta</taxon>
        <taxon>Magnoliopsida</taxon>
        <taxon>eudicotyledons</taxon>
        <taxon>Gunneridae</taxon>
        <taxon>Pentapetalae</taxon>
        <taxon>rosids</taxon>
        <taxon>fabids</taxon>
        <taxon>Rosales</taxon>
        <taxon>Rosaceae</taxon>
        <taxon>Amygdaloideae</taxon>
        <taxon>Amygdaleae</taxon>
        <taxon>Prunus</taxon>
    </lineage>
</organism>
<feature type="region of interest" description="Disordered" evidence="1">
    <location>
        <begin position="1"/>
        <end position="37"/>
    </location>
</feature>
<gene>
    <name evidence="2" type="ORF">CURHAP_LOCUS18376</name>
</gene>
<name>A0A6J5U6W9_PRUAR</name>
<sequence length="63" mass="7319">MGMGRTCELRHHRRRRLLGNASDLKSTARSRPSISADLNRKQHYELRLLLTELKRGSTAETWS</sequence>
<reference evidence="2 3" key="1">
    <citation type="submission" date="2020-05" db="EMBL/GenBank/DDBJ databases">
        <authorList>
            <person name="Campoy J."/>
            <person name="Schneeberger K."/>
            <person name="Spophaly S."/>
        </authorList>
    </citation>
    <scope>NUCLEOTIDE SEQUENCE [LARGE SCALE GENOMIC DNA]</scope>
    <source>
        <strain evidence="2">PruArmRojPasFocal</strain>
    </source>
</reference>
<dbReference type="EMBL" id="CAEKDK010000003">
    <property type="protein sequence ID" value="CAB4271909.1"/>
    <property type="molecule type" value="Genomic_DNA"/>
</dbReference>
<evidence type="ECO:0000256" key="1">
    <source>
        <dbReference type="SAM" id="MobiDB-lite"/>
    </source>
</evidence>
<dbReference type="AlphaFoldDB" id="A0A6J5U6W9"/>
<protein>
    <submittedName>
        <fullName evidence="2">Uncharacterized protein</fullName>
    </submittedName>
</protein>